<dbReference type="AlphaFoldDB" id="A0A368N1Q4"/>
<dbReference type="RefSeq" id="WP_114303079.1">
    <property type="nucleotide sequence ID" value="NZ_QPIE01000002.1"/>
</dbReference>
<keyword evidence="2" id="KW-1185">Reference proteome</keyword>
<dbReference type="InterPro" id="IPR036412">
    <property type="entry name" value="HAD-like_sf"/>
</dbReference>
<dbReference type="SFLD" id="SFLDG01135">
    <property type="entry name" value="C1.5.6:_HAD__Beta-PGM__Phospha"/>
    <property type="match status" value="1"/>
</dbReference>
<dbReference type="EMBL" id="QPIE01000002">
    <property type="protein sequence ID" value="RCU44100.1"/>
    <property type="molecule type" value="Genomic_DNA"/>
</dbReference>
<dbReference type="PANTHER" id="PTHR47478">
    <property type="match status" value="1"/>
</dbReference>
<dbReference type="NCBIfam" id="TIGR02254">
    <property type="entry name" value="YjjG_YfnB"/>
    <property type="match status" value="1"/>
</dbReference>
<dbReference type="PRINTS" id="PR00413">
    <property type="entry name" value="HADHALOGNASE"/>
</dbReference>
<dbReference type="Proteomes" id="UP000252172">
    <property type="component" value="Unassembled WGS sequence"/>
</dbReference>
<dbReference type="SUPFAM" id="SSF56784">
    <property type="entry name" value="HAD-like"/>
    <property type="match status" value="1"/>
</dbReference>
<proteinExistence type="predicted"/>
<reference evidence="1 2" key="1">
    <citation type="submission" date="2018-07" db="EMBL/GenBank/DDBJ databases">
        <title>Chryseobacterium lacus sp. nov., isolated from lake water.</title>
        <authorList>
            <person name="Li C.-M."/>
        </authorList>
    </citation>
    <scope>NUCLEOTIDE SEQUENCE [LARGE SCALE GENOMIC DNA]</scope>
    <source>
        <strain evidence="1 2">YLOS41</strain>
    </source>
</reference>
<dbReference type="Pfam" id="PF00702">
    <property type="entry name" value="Hydrolase"/>
    <property type="match status" value="1"/>
</dbReference>
<dbReference type="OrthoDB" id="9802350at2"/>
<dbReference type="InterPro" id="IPR023214">
    <property type="entry name" value="HAD_sf"/>
</dbReference>
<sequence>MIQHIFFDLDNTLWDHRKNARLTLFDLYQREQISDKFSINFEDFHKEYYTINENLWAQIRDGKIDKEHLRKHRFYDSFLFFGIDDLELSQKFEHHFLDEILNYNELVEGAFELLEYLSEKKYKLHVLSNGFSEVTVRKCELSGIKNYFQTITSADEIDIRKPNPEIFEYALKKAGAEVAHSAMIGDDWVADVEGGLAFGMKTIFFDVFNDHYKAEGLTVIHKLSEVKAIF</sequence>
<dbReference type="InterPro" id="IPR052550">
    <property type="entry name" value="Pyrimidine_5'-ntase_YjjG"/>
</dbReference>
<dbReference type="Gene3D" id="3.40.50.1000">
    <property type="entry name" value="HAD superfamily/HAD-like"/>
    <property type="match status" value="1"/>
</dbReference>
<dbReference type="GO" id="GO:0008253">
    <property type="term" value="F:5'-nucleotidase activity"/>
    <property type="evidence" value="ECO:0007669"/>
    <property type="project" value="InterPro"/>
</dbReference>
<dbReference type="InterPro" id="IPR006439">
    <property type="entry name" value="HAD-SF_hydro_IA"/>
</dbReference>
<gene>
    <name evidence="1" type="ORF">DQ356_03540</name>
</gene>
<protein>
    <submittedName>
        <fullName evidence="1">Noncanonical pyrimidine nucleotidase, YjjG family</fullName>
    </submittedName>
</protein>
<dbReference type="SFLD" id="SFLDG01129">
    <property type="entry name" value="C1.5:_HAD__Beta-PGM__Phosphata"/>
    <property type="match status" value="1"/>
</dbReference>
<dbReference type="SFLD" id="SFLDS00003">
    <property type="entry name" value="Haloacid_Dehalogenase"/>
    <property type="match status" value="1"/>
</dbReference>
<comment type="caution">
    <text evidence="1">The sequence shown here is derived from an EMBL/GenBank/DDBJ whole genome shotgun (WGS) entry which is preliminary data.</text>
</comment>
<accession>A0A368N1Q4</accession>
<evidence type="ECO:0000313" key="2">
    <source>
        <dbReference type="Proteomes" id="UP000252172"/>
    </source>
</evidence>
<dbReference type="InterPro" id="IPR011951">
    <property type="entry name" value="HAD-SF_hydro_IA_YjjG/PynA"/>
</dbReference>
<dbReference type="PANTHER" id="PTHR47478:SF1">
    <property type="entry name" value="PYRIMIDINE 5'-NUCLEOTIDASE YJJG"/>
    <property type="match status" value="1"/>
</dbReference>
<dbReference type="Gene3D" id="1.10.150.240">
    <property type="entry name" value="Putative phosphatase, domain 2"/>
    <property type="match status" value="1"/>
</dbReference>
<evidence type="ECO:0000313" key="1">
    <source>
        <dbReference type="EMBL" id="RCU44100.1"/>
    </source>
</evidence>
<name>A0A368N1Q4_9FLAO</name>
<organism evidence="1 2">
    <name type="scientific">Chryseobacterium lacus</name>
    <dbReference type="NCBI Taxonomy" id="2058346"/>
    <lineage>
        <taxon>Bacteria</taxon>
        <taxon>Pseudomonadati</taxon>
        <taxon>Bacteroidota</taxon>
        <taxon>Flavobacteriia</taxon>
        <taxon>Flavobacteriales</taxon>
        <taxon>Weeksellaceae</taxon>
        <taxon>Chryseobacterium group</taxon>
        <taxon>Chryseobacterium</taxon>
    </lineage>
</organism>
<dbReference type="NCBIfam" id="TIGR01549">
    <property type="entry name" value="HAD-SF-IA-v1"/>
    <property type="match status" value="1"/>
</dbReference>
<dbReference type="NCBIfam" id="TIGR01509">
    <property type="entry name" value="HAD-SF-IA-v3"/>
    <property type="match status" value="1"/>
</dbReference>
<accession>A0A429V0V6</accession>
<dbReference type="InterPro" id="IPR023198">
    <property type="entry name" value="PGP-like_dom2"/>
</dbReference>